<sequence>MRPPPVPTRPAAARVPRRRPAPRLTGLGAGLFCGAAMLLLGLADLLLLDGSPLAYGVLFLPVCALTALWVRRGDLLTAPVVAPIGFTVGLLPVVDGGGGLIGRLPGLVTVLATQAPWLYAGTLLAGVLALVRRRAAVRSRARP</sequence>
<feature type="transmembrane region" description="Helical" evidence="1">
    <location>
        <begin position="53"/>
        <end position="70"/>
    </location>
</feature>
<protein>
    <recommendedName>
        <fullName evidence="2">DUF6542 domain-containing protein</fullName>
    </recommendedName>
</protein>
<gene>
    <name evidence="3" type="ORF">GCM10009564_16360</name>
</gene>
<proteinExistence type="predicted"/>
<keyword evidence="4" id="KW-1185">Reference proteome</keyword>
<accession>A0ABP4DDL6</accession>
<organism evidence="3 4">
    <name type="scientific">Streptomyces thermogriseus</name>
    <dbReference type="NCBI Taxonomy" id="75292"/>
    <lineage>
        <taxon>Bacteria</taxon>
        <taxon>Bacillati</taxon>
        <taxon>Actinomycetota</taxon>
        <taxon>Actinomycetes</taxon>
        <taxon>Kitasatosporales</taxon>
        <taxon>Streptomycetaceae</taxon>
        <taxon>Streptomyces</taxon>
    </lineage>
</organism>
<dbReference type="EMBL" id="BAAAHU010000011">
    <property type="protein sequence ID" value="GAA1007151.1"/>
    <property type="molecule type" value="Genomic_DNA"/>
</dbReference>
<feature type="transmembrane region" description="Helical" evidence="1">
    <location>
        <begin position="24"/>
        <end position="47"/>
    </location>
</feature>
<evidence type="ECO:0000259" key="2">
    <source>
        <dbReference type="Pfam" id="PF20177"/>
    </source>
</evidence>
<feature type="transmembrane region" description="Helical" evidence="1">
    <location>
        <begin position="114"/>
        <end position="131"/>
    </location>
</feature>
<dbReference type="Pfam" id="PF20177">
    <property type="entry name" value="DUF6542"/>
    <property type="match status" value="1"/>
</dbReference>
<name>A0ABP4DDL6_9ACTN</name>
<comment type="caution">
    <text evidence="3">The sequence shown here is derived from an EMBL/GenBank/DDBJ whole genome shotgun (WGS) entry which is preliminary data.</text>
</comment>
<keyword evidence="1" id="KW-0472">Membrane</keyword>
<evidence type="ECO:0000313" key="3">
    <source>
        <dbReference type="EMBL" id="GAA1007151.1"/>
    </source>
</evidence>
<feature type="domain" description="DUF6542" evidence="2">
    <location>
        <begin position="23"/>
        <end position="134"/>
    </location>
</feature>
<reference evidence="4" key="1">
    <citation type="journal article" date="2019" name="Int. J. Syst. Evol. Microbiol.">
        <title>The Global Catalogue of Microorganisms (GCM) 10K type strain sequencing project: providing services to taxonomists for standard genome sequencing and annotation.</title>
        <authorList>
            <consortium name="The Broad Institute Genomics Platform"/>
            <consortium name="The Broad Institute Genome Sequencing Center for Infectious Disease"/>
            <person name="Wu L."/>
            <person name="Ma J."/>
        </authorList>
    </citation>
    <scope>NUCLEOTIDE SEQUENCE [LARGE SCALE GENOMIC DNA]</scope>
    <source>
        <strain evidence="4">JCM 11269</strain>
    </source>
</reference>
<dbReference type="Proteomes" id="UP001501072">
    <property type="component" value="Unassembled WGS sequence"/>
</dbReference>
<feature type="transmembrane region" description="Helical" evidence="1">
    <location>
        <begin position="75"/>
        <end position="94"/>
    </location>
</feature>
<evidence type="ECO:0000313" key="4">
    <source>
        <dbReference type="Proteomes" id="UP001501072"/>
    </source>
</evidence>
<keyword evidence="1" id="KW-1133">Transmembrane helix</keyword>
<keyword evidence="1" id="KW-0812">Transmembrane</keyword>
<evidence type="ECO:0000256" key="1">
    <source>
        <dbReference type="SAM" id="Phobius"/>
    </source>
</evidence>
<dbReference type="InterPro" id="IPR046672">
    <property type="entry name" value="DUF6542"/>
</dbReference>